<evidence type="ECO:0000256" key="1">
    <source>
        <dbReference type="SAM" id="Phobius"/>
    </source>
</evidence>
<dbReference type="Proteomes" id="UP000607331">
    <property type="component" value="Unassembled WGS sequence"/>
</dbReference>
<accession>A0ABR6RS02</accession>
<evidence type="ECO:0000313" key="2">
    <source>
        <dbReference type="EMBL" id="MBC1185913.1"/>
    </source>
</evidence>
<dbReference type="EMBL" id="JABBJF010000006">
    <property type="protein sequence ID" value="MBC1185913.1"/>
    <property type="molecule type" value="Genomic_DNA"/>
</dbReference>
<comment type="caution">
    <text evidence="2">The sequence shown here is derived from an EMBL/GenBank/DDBJ whole genome shotgun (WGS) entry which is preliminary data.</text>
</comment>
<keyword evidence="1" id="KW-0472">Membrane</keyword>
<feature type="transmembrane region" description="Helical" evidence="1">
    <location>
        <begin position="34"/>
        <end position="53"/>
    </location>
</feature>
<dbReference type="RefSeq" id="WP_185667629.1">
    <property type="nucleotide sequence ID" value="NZ_JABBJF010000006.1"/>
</dbReference>
<keyword evidence="1" id="KW-0812">Transmembrane</keyword>
<sequence>MNFLIFVLAIVVAVFVYRKSKSRSLTKGRSKVRATVTAFALSFFSFIILLSFGSKEQSSVQEKTVATLKDSGGEKVDFDLVDNFQKSIFDEIKAMPNGVNYSKEVFDRDRALSIFKNYGVRMKDFDSNVKDICSAGYNKWQSFYKYETSTWLPLNSENYIVQAEVERRDAFNKKNMEMLKIETKKMMDCFFEESQKLPQHITRQKRDV</sequence>
<name>A0ABR6RS02_9ENTR</name>
<keyword evidence="3" id="KW-1185">Reference proteome</keyword>
<gene>
    <name evidence="2" type="ORF">HII27_09310</name>
</gene>
<organism evidence="2 3">
    <name type="scientific">Kluyvera sichuanensis</name>
    <dbReference type="NCBI Taxonomy" id="2725494"/>
    <lineage>
        <taxon>Bacteria</taxon>
        <taxon>Pseudomonadati</taxon>
        <taxon>Pseudomonadota</taxon>
        <taxon>Gammaproteobacteria</taxon>
        <taxon>Enterobacterales</taxon>
        <taxon>Enterobacteriaceae</taxon>
        <taxon>Kluyvera</taxon>
    </lineage>
</organism>
<evidence type="ECO:0000313" key="3">
    <source>
        <dbReference type="Proteomes" id="UP000607331"/>
    </source>
</evidence>
<keyword evidence="1" id="KW-1133">Transmembrane helix</keyword>
<proteinExistence type="predicted"/>
<reference evidence="2 3" key="1">
    <citation type="submission" date="2020-04" db="EMBL/GenBank/DDBJ databases">
        <title>The draft genome of Kluyvera sichuanensis strain SCKS090646.</title>
        <authorList>
            <person name="Wei L."/>
            <person name="Liu L."/>
            <person name="Feng Y."/>
            <person name="Zong Z."/>
        </authorList>
    </citation>
    <scope>NUCLEOTIDE SEQUENCE [LARGE SCALE GENOMIC DNA]</scope>
    <source>
        <strain evidence="2 3">090646</strain>
    </source>
</reference>
<protein>
    <submittedName>
        <fullName evidence="2">Uncharacterized protein</fullName>
    </submittedName>
</protein>